<dbReference type="RefSeq" id="WP_187582183.1">
    <property type="nucleotide sequence ID" value="NZ_JACLHY010000003.1"/>
</dbReference>
<dbReference type="SUPFAM" id="SSF63829">
    <property type="entry name" value="Calcium-dependent phosphotriesterase"/>
    <property type="match status" value="2"/>
</dbReference>
<dbReference type="Pfam" id="PF02518">
    <property type="entry name" value="HATPase_c"/>
    <property type="match status" value="1"/>
</dbReference>
<dbReference type="Gene3D" id="1.10.10.60">
    <property type="entry name" value="Homeodomain-like"/>
    <property type="match status" value="1"/>
</dbReference>
<keyword evidence="8" id="KW-1133">Transmembrane helix</keyword>
<dbReference type="Gene3D" id="3.30.565.10">
    <property type="entry name" value="Histidine kinase-like ATPase, C-terminal domain"/>
    <property type="match status" value="1"/>
</dbReference>
<evidence type="ECO:0000256" key="2">
    <source>
        <dbReference type="ARBA" id="ARBA00012438"/>
    </source>
</evidence>
<evidence type="ECO:0000256" key="4">
    <source>
        <dbReference type="ARBA" id="ARBA00023015"/>
    </source>
</evidence>
<evidence type="ECO:0000313" key="13">
    <source>
        <dbReference type="Proteomes" id="UP000618952"/>
    </source>
</evidence>
<dbReference type="InterPro" id="IPR003594">
    <property type="entry name" value="HATPase_dom"/>
</dbReference>
<dbReference type="InterPro" id="IPR036890">
    <property type="entry name" value="HATPase_C_sf"/>
</dbReference>
<dbReference type="SUPFAM" id="SSF52172">
    <property type="entry name" value="CheY-like"/>
    <property type="match status" value="1"/>
</dbReference>
<keyword evidence="4" id="KW-0805">Transcription regulation</keyword>
<evidence type="ECO:0000259" key="11">
    <source>
        <dbReference type="PROSITE" id="PS50110"/>
    </source>
</evidence>
<dbReference type="InterPro" id="IPR018062">
    <property type="entry name" value="HTH_AraC-typ_CS"/>
</dbReference>
<evidence type="ECO:0000259" key="10">
    <source>
        <dbReference type="PROSITE" id="PS50109"/>
    </source>
</evidence>
<protein>
    <recommendedName>
        <fullName evidence="2">histidine kinase</fullName>
        <ecNumber evidence="2">2.7.13.3</ecNumber>
    </recommendedName>
</protein>
<dbReference type="EC" id="2.7.13.3" evidence="2"/>
<dbReference type="InterPro" id="IPR011110">
    <property type="entry name" value="Reg_prop"/>
</dbReference>
<comment type="catalytic activity">
    <reaction evidence="1">
        <text>ATP + protein L-histidine = ADP + protein N-phospho-L-histidine.</text>
        <dbReference type="EC" id="2.7.13.3"/>
    </reaction>
</comment>
<sequence>MALGKKITSPLLGFILLGVMYLNTIFTAQSQSQIKFRQLSVQDGLSQNSAISITQDSIGYLWIATQDGLNKYDGRMFTTFPFAFVDITRSNYSNLGKVYTDKKGDIWIIPMDRLPYKLNTKTNSFDPLAGVTDASAIFMDRELNLWIGTYSDGLYALKNGQEKVQQVIPPTVLSNTIYNLTQNDKGVLLLAMEDEMAEYDARNNRFGYVRAHTNQGIMVDANFSDIVVDGSAREWIGTFGDGLYFRSSGGGPLNRIHNLSFKDSLPTDLNITDLYLDSKDRLWIATYGHGLYMVNFEQFSIINFVTEKHNPTALHYNDILSIYEDYTGTLWFGTDGAGMSYYDEYLEKFNSFTDYQTPEDVSIDVVRSIVVDKEKSVWIGTSGKGLTQYSPDTNSWRTFKAISGDNKTISSDRIMSLYVDRDNNLWIGTQEGGLNIMEPGGNILHFSNTSEIKLNANTVWCIFEDKDNRVWLGTRDQGLIQFDKENGVISQYAYDSRNKNGIPSNNIRAITADGEGNLWIATESHGIAYFDVKKETFRAFQYLTNTNSLSSNSIKSLYYAPSGILWIGTNGGGLNAYDVKNKRFYHYSEKDGLANNVIYGILPDSEGNLWLSSNKGITKFTRGNLLDEAPDIVNYANYEGLATEFNTGAAYKDSEGSLYFGGLDGFYWFRPNELKENNILPKTMITGFDVFNTPMPLTEGLALEAKQNTISFTFSSLQYSLPQKNQYQYRLVNFDTEWVFSGNKNFARYTRLPSGDYKFQVKSSNYDGVWNIVPVSYSFSILAPWYLTLPAKIAYVLLFFMLLYGVYAYLKWRWRMQLSLRLKVEETERFKELNEFKSKLYTDISHEFRTPLTLISGPVDVKLGQGNLSDTDFANFSMMKRNINRLIALVDQLLHLAKLEKGKLKLRIAEGDLGLFLGMLTSSFRYRASMGNIDYRVEIDPLPNAWFDEDAMEKIIVNLLSNAFKYVSEEGMCQFIANNKDEKVVISVKNTVENYSDMDIDLLFTRFYQKDEYSDGAGVGLSLVKELINIYQGTISAQMEKGGVIHFMVTLPIIRSEFKNLEAIEEVVEIDAPTINNHKEGLVPTKNPKEQNEKTKDLPILLIVEDHVEIREFLYAVWSTKYRILQASNGLEGVKTALEVVPDLIISDVRMPVCDGIELCNRLKTDERTSHVPIILLTAGIDEEQELKGLLSGADDFITKPFKVRSLETRVENLIGTRKMLRKRYSHELILEAKDIAITPTDEVFLTRLEKVLEECLLDTKFNAAAFCAKLGMSRMQLHRKLLAYTGLSTTAFIRSQRLKRAIHILKTSDASINEIAYAVGFNTPSYFIKCFKEVYKKTPTEYLESIEL</sequence>
<dbReference type="InterPro" id="IPR001789">
    <property type="entry name" value="Sig_transdc_resp-reg_receiver"/>
</dbReference>
<dbReference type="InterPro" id="IPR013783">
    <property type="entry name" value="Ig-like_fold"/>
</dbReference>
<keyword evidence="8" id="KW-0812">Transmembrane</keyword>
<dbReference type="PROSITE" id="PS00041">
    <property type="entry name" value="HTH_ARAC_FAMILY_1"/>
    <property type="match status" value="1"/>
</dbReference>
<dbReference type="Gene3D" id="2.130.10.10">
    <property type="entry name" value="YVTN repeat-like/Quinoprotein amine dehydrogenase"/>
    <property type="match status" value="2"/>
</dbReference>
<evidence type="ECO:0000256" key="5">
    <source>
        <dbReference type="ARBA" id="ARBA00023125"/>
    </source>
</evidence>
<dbReference type="SUPFAM" id="SSF55874">
    <property type="entry name" value="ATPase domain of HSP90 chaperone/DNA topoisomerase II/histidine kinase"/>
    <property type="match status" value="1"/>
</dbReference>
<dbReference type="InterPro" id="IPR003661">
    <property type="entry name" value="HisK_dim/P_dom"/>
</dbReference>
<keyword evidence="6" id="KW-0804">Transcription</keyword>
<dbReference type="InterPro" id="IPR011006">
    <property type="entry name" value="CheY-like_superfamily"/>
</dbReference>
<reference evidence="12 13" key="1">
    <citation type="submission" date="2020-08" db="EMBL/GenBank/DDBJ databases">
        <title>Arenibacter gaetbuli sp. nov., isolated from a sand dune.</title>
        <authorList>
            <person name="Park S."/>
            <person name="Yoon J.-H."/>
        </authorList>
    </citation>
    <scope>NUCLEOTIDE SEQUENCE [LARGE SCALE GENOMIC DNA]</scope>
    <source>
        <strain evidence="12 13">BSSL-BM3</strain>
    </source>
</reference>
<dbReference type="Pfam" id="PF12833">
    <property type="entry name" value="HTH_18"/>
    <property type="match status" value="1"/>
</dbReference>
<dbReference type="SMART" id="SM00388">
    <property type="entry name" value="HisKA"/>
    <property type="match status" value="1"/>
</dbReference>
<dbReference type="Pfam" id="PF07495">
    <property type="entry name" value="Y_Y_Y"/>
    <property type="match status" value="1"/>
</dbReference>
<dbReference type="InterPro" id="IPR011123">
    <property type="entry name" value="Y_Y_Y"/>
</dbReference>
<keyword evidence="5" id="KW-0238">DNA-binding</keyword>
<dbReference type="InterPro" id="IPR005467">
    <property type="entry name" value="His_kinase_dom"/>
</dbReference>
<feature type="domain" description="HTH araC/xylS-type" evidence="9">
    <location>
        <begin position="1247"/>
        <end position="1346"/>
    </location>
</feature>
<dbReference type="Proteomes" id="UP000618952">
    <property type="component" value="Unassembled WGS sequence"/>
</dbReference>
<dbReference type="InterPro" id="IPR009057">
    <property type="entry name" value="Homeodomain-like_sf"/>
</dbReference>
<gene>
    <name evidence="12" type="ORF">H4O18_05400</name>
</gene>
<dbReference type="PROSITE" id="PS50109">
    <property type="entry name" value="HIS_KIN"/>
    <property type="match status" value="1"/>
</dbReference>
<evidence type="ECO:0000256" key="6">
    <source>
        <dbReference type="ARBA" id="ARBA00023163"/>
    </source>
</evidence>
<feature type="transmembrane region" description="Helical" evidence="8">
    <location>
        <begin position="793"/>
        <end position="810"/>
    </location>
</feature>
<dbReference type="Gene3D" id="2.60.40.10">
    <property type="entry name" value="Immunoglobulins"/>
    <property type="match status" value="1"/>
</dbReference>
<evidence type="ECO:0000313" key="12">
    <source>
        <dbReference type="EMBL" id="MBC8767421.1"/>
    </source>
</evidence>
<feature type="modified residue" description="4-aspartylphosphate" evidence="7">
    <location>
        <position position="1148"/>
    </location>
</feature>
<dbReference type="PANTHER" id="PTHR43547:SF2">
    <property type="entry name" value="HYBRID SIGNAL TRANSDUCTION HISTIDINE KINASE C"/>
    <property type="match status" value="1"/>
</dbReference>
<organism evidence="12 13">
    <name type="scientific">Arenibacter arenosicollis</name>
    <dbReference type="NCBI Taxonomy" id="2762274"/>
    <lineage>
        <taxon>Bacteria</taxon>
        <taxon>Pseudomonadati</taxon>
        <taxon>Bacteroidota</taxon>
        <taxon>Flavobacteriia</taxon>
        <taxon>Flavobacteriales</taxon>
        <taxon>Flavobacteriaceae</taxon>
        <taxon>Arenibacter</taxon>
    </lineage>
</organism>
<dbReference type="InterPro" id="IPR018060">
    <property type="entry name" value="HTH_AraC"/>
</dbReference>
<dbReference type="Gene3D" id="3.40.50.2300">
    <property type="match status" value="1"/>
</dbReference>
<dbReference type="PANTHER" id="PTHR43547">
    <property type="entry name" value="TWO-COMPONENT HISTIDINE KINASE"/>
    <property type="match status" value="1"/>
</dbReference>
<dbReference type="InterPro" id="IPR015943">
    <property type="entry name" value="WD40/YVTN_repeat-like_dom_sf"/>
</dbReference>
<dbReference type="SMART" id="SM00342">
    <property type="entry name" value="HTH_ARAC"/>
    <property type="match status" value="1"/>
</dbReference>
<feature type="domain" description="Histidine kinase" evidence="10">
    <location>
        <begin position="843"/>
        <end position="1055"/>
    </location>
</feature>
<keyword evidence="3 7" id="KW-0597">Phosphoprotein</keyword>
<dbReference type="SMART" id="SM00448">
    <property type="entry name" value="REC"/>
    <property type="match status" value="1"/>
</dbReference>
<name>A0ABR7QJQ6_9FLAO</name>
<keyword evidence="8" id="KW-0472">Membrane</keyword>
<dbReference type="Pfam" id="PF07494">
    <property type="entry name" value="Reg_prop"/>
    <property type="match status" value="7"/>
</dbReference>
<keyword evidence="13" id="KW-1185">Reference proteome</keyword>
<evidence type="ECO:0000256" key="1">
    <source>
        <dbReference type="ARBA" id="ARBA00000085"/>
    </source>
</evidence>
<evidence type="ECO:0000256" key="8">
    <source>
        <dbReference type="SAM" id="Phobius"/>
    </source>
</evidence>
<feature type="domain" description="Response regulatory" evidence="11">
    <location>
        <begin position="1100"/>
        <end position="1215"/>
    </location>
</feature>
<accession>A0ABR7QJQ6</accession>
<dbReference type="Pfam" id="PF00512">
    <property type="entry name" value="HisKA"/>
    <property type="match status" value="1"/>
</dbReference>
<evidence type="ECO:0000256" key="7">
    <source>
        <dbReference type="PROSITE-ProRule" id="PRU00169"/>
    </source>
</evidence>
<evidence type="ECO:0000259" key="9">
    <source>
        <dbReference type="PROSITE" id="PS01124"/>
    </source>
</evidence>
<dbReference type="PROSITE" id="PS01124">
    <property type="entry name" value="HTH_ARAC_FAMILY_2"/>
    <property type="match status" value="1"/>
</dbReference>
<evidence type="ECO:0000256" key="3">
    <source>
        <dbReference type="ARBA" id="ARBA00022553"/>
    </source>
</evidence>
<dbReference type="EMBL" id="JACLHY010000003">
    <property type="protein sequence ID" value="MBC8767421.1"/>
    <property type="molecule type" value="Genomic_DNA"/>
</dbReference>
<comment type="caution">
    <text evidence="12">The sequence shown here is derived from an EMBL/GenBank/DDBJ whole genome shotgun (WGS) entry which is preliminary data.</text>
</comment>
<dbReference type="SMART" id="SM00387">
    <property type="entry name" value="HATPase_c"/>
    <property type="match status" value="1"/>
</dbReference>
<dbReference type="Pfam" id="PF00072">
    <property type="entry name" value="Response_reg"/>
    <property type="match status" value="1"/>
</dbReference>
<dbReference type="SUPFAM" id="SSF47384">
    <property type="entry name" value="Homodimeric domain of signal transducing histidine kinase"/>
    <property type="match status" value="1"/>
</dbReference>
<dbReference type="CDD" id="cd00082">
    <property type="entry name" value="HisKA"/>
    <property type="match status" value="1"/>
</dbReference>
<dbReference type="Gene3D" id="1.10.287.130">
    <property type="match status" value="1"/>
</dbReference>
<proteinExistence type="predicted"/>
<dbReference type="InterPro" id="IPR036097">
    <property type="entry name" value="HisK_dim/P_sf"/>
</dbReference>
<dbReference type="PROSITE" id="PS50110">
    <property type="entry name" value="RESPONSE_REGULATORY"/>
    <property type="match status" value="1"/>
</dbReference>
<dbReference type="SUPFAM" id="SSF46689">
    <property type="entry name" value="Homeodomain-like"/>
    <property type="match status" value="1"/>
</dbReference>
<feature type="transmembrane region" description="Helical" evidence="8">
    <location>
        <begin position="768"/>
        <end position="787"/>
    </location>
</feature>